<organism evidence="3 4">
    <name type="scientific">Coprinopsis marcescibilis</name>
    <name type="common">Agaric fungus</name>
    <name type="synonym">Psathyrella marcescibilis</name>
    <dbReference type="NCBI Taxonomy" id="230819"/>
    <lineage>
        <taxon>Eukaryota</taxon>
        <taxon>Fungi</taxon>
        <taxon>Dikarya</taxon>
        <taxon>Basidiomycota</taxon>
        <taxon>Agaricomycotina</taxon>
        <taxon>Agaricomycetes</taxon>
        <taxon>Agaricomycetidae</taxon>
        <taxon>Agaricales</taxon>
        <taxon>Agaricineae</taxon>
        <taxon>Psathyrellaceae</taxon>
        <taxon>Coprinopsis</taxon>
    </lineage>
</organism>
<dbReference type="EMBL" id="ML210166">
    <property type="protein sequence ID" value="TFK27315.1"/>
    <property type="molecule type" value="Genomic_DNA"/>
</dbReference>
<dbReference type="STRING" id="230819.A0A5C3L3J9"/>
<gene>
    <name evidence="3" type="ORF">FA15DRAFT_636054</name>
</gene>
<dbReference type="Pfam" id="PF17921">
    <property type="entry name" value="Integrase_H2C2"/>
    <property type="match status" value="1"/>
</dbReference>
<evidence type="ECO:0000259" key="2">
    <source>
        <dbReference type="Pfam" id="PF17921"/>
    </source>
</evidence>
<feature type="region of interest" description="Disordered" evidence="1">
    <location>
        <begin position="540"/>
        <end position="597"/>
    </location>
</feature>
<accession>A0A5C3L3J9</accession>
<feature type="domain" description="Integrase zinc-binding" evidence="2">
    <location>
        <begin position="133"/>
        <end position="180"/>
    </location>
</feature>
<name>A0A5C3L3J9_COPMA</name>
<keyword evidence="4" id="KW-1185">Reference proteome</keyword>
<dbReference type="InterPro" id="IPR041588">
    <property type="entry name" value="Integrase_H2C2"/>
</dbReference>
<dbReference type="Proteomes" id="UP000307440">
    <property type="component" value="Unassembled WGS sequence"/>
</dbReference>
<dbReference type="AlphaFoldDB" id="A0A5C3L3J9"/>
<evidence type="ECO:0000256" key="1">
    <source>
        <dbReference type="SAM" id="MobiDB-lite"/>
    </source>
</evidence>
<protein>
    <recommendedName>
        <fullName evidence="2">Integrase zinc-binding domain-containing protein</fullName>
    </recommendedName>
</protein>
<dbReference type="OrthoDB" id="2499658at2759"/>
<reference evidence="3 4" key="1">
    <citation type="journal article" date="2019" name="Nat. Ecol. Evol.">
        <title>Megaphylogeny resolves global patterns of mushroom evolution.</title>
        <authorList>
            <person name="Varga T."/>
            <person name="Krizsan K."/>
            <person name="Foldi C."/>
            <person name="Dima B."/>
            <person name="Sanchez-Garcia M."/>
            <person name="Sanchez-Ramirez S."/>
            <person name="Szollosi G.J."/>
            <person name="Szarkandi J.G."/>
            <person name="Papp V."/>
            <person name="Albert L."/>
            <person name="Andreopoulos W."/>
            <person name="Angelini C."/>
            <person name="Antonin V."/>
            <person name="Barry K.W."/>
            <person name="Bougher N.L."/>
            <person name="Buchanan P."/>
            <person name="Buyck B."/>
            <person name="Bense V."/>
            <person name="Catcheside P."/>
            <person name="Chovatia M."/>
            <person name="Cooper J."/>
            <person name="Damon W."/>
            <person name="Desjardin D."/>
            <person name="Finy P."/>
            <person name="Geml J."/>
            <person name="Haridas S."/>
            <person name="Hughes K."/>
            <person name="Justo A."/>
            <person name="Karasinski D."/>
            <person name="Kautmanova I."/>
            <person name="Kiss B."/>
            <person name="Kocsube S."/>
            <person name="Kotiranta H."/>
            <person name="LaButti K.M."/>
            <person name="Lechner B.E."/>
            <person name="Liimatainen K."/>
            <person name="Lipzen A."/>
            <person name="Lukacs Z."/>
            <person name="Mihaltcheva S."/>
            <person name="Morgado L.N."/>
            <person name="Niskanen T."/>
            <person name="Noordeloos M.E."/>
            <person name="Ohm R.A."/>
            <person name="Ortiz-Santana B."/>
            <person name="Ovrebo C."/>
            <person name="Racz N."/>
            <person name="Riley R."/>
            <person name="Savchenko A."/>
            <person name="Shiryaev A."/>
            <person name="Soop K."/>
            <person name="Spirin V."/>
            <person name="Szebenyi C."/>
            <person name="Tomsovsky M."/>
            <person name="Tulloss R.E."/>
            <person name="Uehling J."/>
            <person name="Grigoriev I.V."/>
            <person name="Vagvolgyi C."/>
            <person name="Papp T."/>
            <person name="Martin F.M."/>
            <person name="Miettinen O."/>
            <person name="Hibbett D.S."/>
            <person name="Nagy L.G."/>
        </authorList>
    </citation>
    <scope>NUCLEOTIDE SEQUENCE [LARGE SCALE GENOMIC DNA]</scope>
    <source>
        <strain evidence="3 4">CBS 121175</strain>
    </source>
</reference>
<dbReference type="Gene3D" id="1.10.340.70">
    <property type="match status" value="1"/>
</dbReference>
<proteinExistence type="predicted"/>
<evidence type="ECO:0000313" key="4">
    <source>
        <dbReference type="Proteomes" id="UP000307440"/>
    </source>
</evidence>
<sequence length="638" mass="71162">MPTLLPPIALSYPDQNASVYEQTQPPTQPAERPGFPTYAQYKQIENTYIQSLTPRRQGKALISQSMFDRIWDVLHHPESQMETAQFRFWARKMFTVNKEYRITLGVPEGVEVPPQEVLLHDNLLVAVQEQLYDLLCFCHGSTGHGGRDKTCALIRKHYTWVPKDLVSNFIKACPTCIMKKCGNVDVNSPIPKLIAEVDRMSARLIAQEDSLSDIGSPSHSHLHHLVENAFPKLQPTPIAFQDTTNQDQVGHMSWSSLARNRNLAIHSPHLMSSEHMQNSVVDASTGYNRASTHSPNENVFQNSNPYQLVPMVREVSLYRGLPNGWQYRHDDFETAHAEFMEYKNQWDSSAMADEMDGSSDPLRPRIPSIAGLWTPDQFRNSVKEEEEELELLYSTSVGQQHQHQRFIMPPMARSLDISNSDLPPLLQNMGSHHITDGFVPQIDPALLAMSGVPVDVHHGNEVLPLMDDGPTSVSHSHSLSHRPTPEIKIESEPHSDHNQLPVSNSFKRAGAPPPLDLDMLATEQSFQELLAYRHINTSDPGEWGHVTQPPNPSPTSSVDSYGSMDYSPLSLSDSPTETPDTSAATTPVEEGSQSKLEADKGVEAALKNVDSHAANAKPEPVDEIDLGLVKPEDLAYAY</sequence>
<feature type="compositionally biased region" description="Basic and acidic residues" evidence="1">
    <location>
        <begin position="483"/>
        <end position="497"/>
    </location>
</feature>
<feature type="region of interest" description="Disordered" evidence="1">
    <location>
        <begin position="465"/>
        <end position="516"/>
    </location>
</feature>
<feature type="compositionally biased region" description="Polar residues" evidence="1">
    <location>
        <begin position="569"/>
        <end position="595"/>
    </location>
</feature>
<evidence type="ECO:0000313" key="3">
    <source>
        <dbReference type="EMBL" id="TFK27315.1"/>
    </source>
</evidence>